<sequence>MLQQKSRLSSGDLMAYINCGGPPENLIGLVRTRLQEKKLGLMMELMDEESPASSSSSSASSCSSSDESRLSRNRSSGRSSARRSEAITCYPGSSLVSVLIQALAHHASSIWVIDEDDHDLVRA</sequence>
<reference evidence="3" key="2">
    <citation type="journal article" date="2017" name="J. Anim. Genet.">
        <title>Multiple reference genome sequences of hot pepper reveal the massive evolution of plant disease resistance genes by retroduplication.</title>
        <authorList>
            <person name="Kim S."/>
            <person name="Park J."/>
            <person name="Yeom S.-I."/>
            <person name="Kim Y.-M."/>
            <person name="Seo E."/>
            <person name="Kim K.-T."/>
            <person name="Kim M.-S."/>
            <person name="Lee J.M."/>
            <person name="Cheong K."/>
            <person name="Shin H.-S."/>
            <person name="Kim S.-B."/>
            <person name="Han K."/>
            <person name="Lee J."/>
            <person name="Park M."/>
            <person name="Lee H.-A."/>
            <person name="Lee H.-Y."/>
            <person name="Lee Y."/>
            <person name="Oh S."/>
            <person name="Lee J.H."/>
            <person name="Choi E."/>
            <person name="Choi E."/>
            <person name="Lee S.E."/>
            <person name="Jeon J."/>
            <person name="Kim H."/>
            <person name="Choi G."/>
            <person name="Song H."/>
            <person name="Lee J."/>
            <person name="Lee S.-C."/>
            <person name="Kwon J.-K."/>
            <person name="Lee H.-Y."/>
            <person name="Koo N."/>
            <person name="Hong Y."/>
            <person name="Kim R.W."/>
            <person name="Kang W.-H."/>
            <person name="Huh J.H."/>
            <person name="Kang B.-C."/>
            <person name="Yang T.-J."/>
            <person name="Lee Y.-H."/>
            <person name="Bennetzen J.L."/>
            <person name="Choi D."/>
        </authorList>
    </citation>
    <scope>NUCLEOTIDE SEQUENCE [LARGE SCALE GENOMIC DNA]</scope>
    <source>
        <strain evidence="3">cv. PBC81</strain>
    </source>
</reference>
<dbReference type="Proteomes" id="UP000224567">
    <property type="component" value="Unassembled WGS sequence"/>
</dbReference>
<evidence type="ECO:0000313" key="3">
    <source>
        <dbReference type="Proteomes" id="UP000224567"/>
    </source>
</evidence>
<feature type="region of interest" description="Disordered" evidence="1">
    <location>
        <begin position="44"/>
        <end position="84"/>
    </location>
</feature>
<reference evidence="2 3" key="1">
    <citation type="journal article" date="2017" name="Genome Biol.">
        <title>New reference genome sequences of hot pepper reveal the massive evolution of plant disease-resistance genes by retroduplication.</title>
        <authorList>
            <person name="Kim S."/>
            <person name="Park J."/>
            <person name="Yeom S.I."/>
            <person name="Kim Y.M."/>
            <person name="Seo E."/>
            <person name="Kim K.T."/>
            <person name="Kim M.S."/>
            <person name="Lee J.M."/>
            <person name="Cheong K."/>
            <person name="Shin H.S."/>
            <person name="Kim S.B."/>
            <person name="Han K."/>
            <person name="Lee J."/>
            <person name="Park M."/>
            <person name="Lee H.A."/>
            <person name="Lee H.Y."/>
            <person name="Lee Y."/>
            <person name="Oh S."/>
            <person name="Lee J.H."/>
            <person name="Choi E."/>
            <person name="Choi E."/>
            <person name="Lee S.E."/>
            <person name="Jeon J."/>
            <person name="Kim H."/>
            <person name="Choi G."/>
            <person name="Song H."/>
            <person name="Lee J."/>
            <person name="Lee S.C."/>
            <person name="Kwon J.K."/>
            <person name="Lee H.Y."/>
            <person name="Koo N."/>
            <person name="Hong Y."/>
            <person name="Kim R.W."/>
            <person name="Kang W.H."/>
            <person name="Huh J.H."/>
            <person name="Kang B.C."/>
            <person name="Yang T.J."/>
            <person name="Lee Y.H."/>
            <person name="Bennetzen J.L."/>
            <person name="Choi D."/>
        </authorList>
    </citation>
    <scope>NUCLEOTIDE SEQUENCE [LARGE SCALE GENOMIC DNA]</scope>
    <source>
        <strain evidence="3">cv. PBC81</strain>
    </source>
</reference>
<dbReference type="AlphaFoldDB" id="A0A2G2WW21"/>
<name>A0A2G2WW21_CAPBA</name>
<accession>A0A2G2WW21</accession>
<feature type="compositionally biased region" description="Low complexity" evidence="1">
    <location>
        <begin position="51"/>
        <end position="65"/>
    </location>
</feature>
<keyword evidence="3" id="KW-1185">Reference proteome</keyword>
<dbReference type="STRING" id="33114.A0A2G2WW21"/>
<evidence type="ECO:0000256" key="1">
    <source>
        <dbReference type="SAM" id="MobiDB-lite"/>
    </source>
</evidence>
<organism evidence="2 3">
    <name type="scientific">Capsicum baccatum</name>
    <name type="common">Peruvian pepper</name>
    <dbReference type="NCBI Taxonomy" id="33114"/>
    <lineage>
        <taxon>Eukaryota</taxon>
        <taxon>Viridiplantae</taxon>
        <taxon>Streptophyta</taxon>
        <taxon>Embryophyta</taxon>
        <taxon>Tracheophyta</taxon>
        <taxon>Spermatophyta</taxon>
        <taxon>Magnoliopsida</taxon>
        <taxon>eudicotyledons</taxon>
        <taxon>Gunneridae</taxon>
        <taxon>Pentapetalae</taxon>
        <taxon>asterids</taxon>
        <taxon>lamiids</taxon>
        <taxon>Solanales</taxon>
        <taxon>Solanaceae</taxon>
        <taxon>Solanoideae</taxon>
        <taxon>Capsiceae</taxon>
        <taxon>Capsicum</taxon>
    </lineage>
</organism>
<evidence type="ECO:0000313" key="2">
    <source>
        <dbReference type="EMBL" id="PHT49422.1"/>
    </source>
</evidence>
<comment type="caution">
    <text evidence="2">The sequence shown here is derived from an EMBL/GenBank/DDBJ whole genome shotgun (WGS) entry which is preliminary data.</text>
</comment>
<proteinExistence type="predicted"/>
<protein>
    <submittedName>
        <fullName evidence="2">Uncharacterized protein</fullName>
    </submittedName>
</protein>
<dbReference type="OrthoDB" id="1746265at2759"/>
<gene>
    <name evidence="2" type="ORF">CQW23_09169</name>
</gene>
<dbReference type="EMBL" id="MLFT02000004">
    <property type="protein sequence ID" value="PHT49422.1"/>
    <property type="molecule type" value="Genomic_DNA"/>
</dbReference>